<evidence type="ECO:0000256" key="2">
    <source>
        <dbReference type="ARBA" id="ARBA00009399"/>
    </source>
</evidence>
<dbReference type="InterPro" id="IPR051401">
    <property type="entry name" value="GtrA_CellWall_Glycosyl"/>
</dbReference>
<dbReference type="PANTHER" id="PTHR38459:SF1">
    <property type="entry name" value="PROPHAGE BACTOPRENOL-LINKED GLUCOSE TRANSLOCASE HOMOLOG"/>
    <property type="match status" value="1"/>
</dbReference>
<dbReference type="GO" id="GO:0000271">
    <property type="term" value="P:polysaccharide biosynthetic process"/>
    <property type="evidence" value="ECO:0007669"/>
    <property type="project" value="InterPro"/>
</dbReference>
<gene>
    <name evidence="9" type="ORF">CBR64_02485</name>
</gene>
<reference evidence="9 10" key="1">
    <citation type="submission" date="2017-05" db="EMBL/GenBank/DDBJ databases">
        <authorList>
            <person name="Song R."/>
            <person name="Chenine A.L."/>
            <person name="Ruprecht R.M."/>
        </authorList>
    </citation>
    <scope>NUCLEOTIDE SEQUENCE [LARGE SCALE GENOMIC DNA]</scope>
    <source>
        <strain evidence="9 10">PSBB019</strain>
    </source>
</reference>
<protein>
    <recommendedName>
        <fullName evidence="8">GtrA/DPMS transmembrane domain-containing protein</fullName>
    </recommendedName>
</protein>
<keyword evidence="5 7" id="KW-0472">Membrane</keyword>
<evidence type="ECO:0000259" key="8">
    <source>
        <dbReference type="Pfam" id="PF04138"/>
    </source>
</evidence>
<dbReference type="PANTHER" id="PTHR38459">
    <property type="entry name" value="PROPHAGE BACTOPRENOL-LINKED GLUCOSE TRANSLOCASE HOMOLOG"/>
    <property type="match status" value="1"/>
</dbReference>
<keyword evidence="4 7" id="KW-1133">Transmembrane helix</keyword>
<feature type="transmembrane region" description="Helical" evidence="7">
    <location>
        <begin position="102"/>
        <end position="122"/>
    </location>
</feature>
<evidence type="ECO:0000256" key="1">
    <source>
        <dbReference type="ARBA" id="ARBA00004141"/>
    </source>
</evidence>
<organism evidence="9 10">
    <name type="scientific">Cellulosimicrobium cellulans</name>
    <name type="common">Arthrobacter luteus</name>
    <dbReference type="NCBI Taxonomy" id="1710"/>
    <lineage>
        <taxon>Bacteria</taxon>
        <taxon>Bacillati</taxon>
        <taxon>Actinomycetota</taxon>
        <taxon>Actinomycetes</taxon>
        <taxon>Micrococcales</taxon>
        <taxon>Promicromonosporaceae</taxon>
        <taxon>Cellulosimicrobium</taxon>
    </lineage>
</organism>
<dbReference type="Proteomes" id="UP000196228">
    <property type="component" value="Chromosome"/>
</dbReference>
<feature type="domain" description="GtrA/DPMS transmembrane" evidence="8">
    <location>
        <begin position="41"/>
        <end position="154"/>
    </location>
</feature>
<feature type="transmembrane region" description="Helical" evidence="7">
    <location>
        <begin position="67"/>
        <end position="86"/>
    </location>
</feature>
<dbReference type="KEGG" id="cceu:CBR64_02485"/>
<dbReference type="EMBL" id="CP021383">
    <property type="protein sequence ID" value="ARU50528.1"/>
    <property type="molecule type" value="Genomic_DNA"/>
</dbReference>
<feature type="transmembrane region" description="Helical" evidence="7">
    <location>
        <begin position="128"/>
        <end position="147"/>
    </location>
</feature>
<evidence type="ECO:0000256" key="5">
    <source>
        <dbReference type="ARBA" id="ARBA00023136"/>
    </source>
</evidence>
<accession>A0A1Y0HQV9</accession>
<evidence type="ECO:0000256" key="7">
    <source>
        <dbReference type="SAM" id="Phobius"/>
    </source>
</evidence>
<keyword evidence="3 7" id="KW-0812">Transmembrane</keyword>
<evidence type="ECO:0000256" key="4">
    <source>
        <dbReference type="ARBA" id="ARBA00022989"/>
    </source>
</evidence>
<evidence type="ECO:0000313" key="10">
    <source>
        <dbReference type="Proteomes" id="UP000196228"/>
    </source>
</evidence>
<dbReference type="Pfam" id="PF04138">
    <property type="entry name" value="GtrA_DPMS_TM"/>
    <property type="match status" value="1"/>
</dbReference>
<proteinExistence type="inferred from homology"/>
<name>A0A1Y0HQV9_CELCE</name>
<sequence>MTGGRPAGRYPGASSGAVPDPRRGGTLAGVVRTVLEHSAFRYLLVGGFAFLLDLGLLALTYRVLGAPLWLATAVGFWGSFAFNFTLQRRYAFGGAMPTGPALWRYGVLLAANSLANIAVVGVFEHLGWGFAVGKVAVTVAQTVWNYFAYRYWVFGGRAAPTSPADDRAAPPLPVEHDHKES</sequence>
<dbReference type="GO" id="GO:0005886">
    <property type="term" value="C:plasma membrane"/>
    <property type="evidence" value="ECO:0007669"/>
    <property type="project" value="TreeGrafter"/>
</dbReference>
<dbReference type="AlphaFoldDB" id="A0A1Y0HQV9"/>
<evidence type="ECO:0000256" key="3">
    <source>
        <dbReference type="ARBA" id="ARBA00022692"/>
    </source>
</evidence>
<feature type="transmembrane region" description="Helical" evidence="7">
    <location>
        <begin position="42"/>
        <end position="61"/>
    </location>
</feature>
<comment type="similarity">
    <text evidence="2">Belongs to the GtrA family.</text>
</comment>
<evidence type="ECO:0000313" key="9">
    <source>
        <dbReference type="EMBL" id="ARU50528.1"/>
    </source>
</evidence>
<feature type="region of interest" description="Disordered" evidence="6">
    <location>
        <begin position="1"/>
        <end position="21"/>
    </location>
</feature>
<evidence type="ECO:0000256" key="6">
    <source>
        <dbReference type="SAM" id="MobiDB-lite"/>
    </source>
</evidence>
<dbReference type="InterPro" id="IPR007267">
    <property type="entry name" value="GtrA_DPMS_TM"/>
</dbReference>
<comment type="subcellular location">
    <subcellularLocation>
        <location evidence="1">Membrane</location>
        <topology evidence="1">Multi-pass membrane protein</topology>
    </subcellularLocation>
</comment>